<feature type="transmembrane region" description="Helical" evidence="1">
    <location>
        <begin position="20"/>
        <end position="40"/>
    </location>
</feature>
<dbReference type="EMBL" id="BGZK01001547">
    <property type="protein sequence ID" value="GBP82099.1"/>
    <property type="molecule type" value="Genomic_DNA"/>
</dbReference>
<keyword evidence="1" id="KW-0472">Membrane</keyword>
<dbReference type="AlphaFoldDB" id="A0A4C1Z5A3"/>
<keyword evidence="3" id="KW-1185">Reference proteome</keyword>
<feature type="transmembrane region" description="Helical" evidence="1">
    <location>
        <begin position="81"/>
        <end position="103"/>
    </location>
</feature>
<dbReference type="Proteomes" id="UP000299102">
    <property type="component" value="Unassembled WGS sequence"/>
</dbReference>
<proteinExistence type="predicted"/>
<evidence type="ECO:0000313" key="3">
    <source>
        <dbReference type="Proteomes" id="UP000299102"/>
    </source>
</evidence>
<accession>A0A4C1Z5A3</accession>
<keyword evidence="1" id="KW-1133">Transmembrane helix</keyword>
<name>A0A4C1Z5A3_EUMVA</name>
<evidence type="ECO:0000313" key="2">
    <source>
        <dbReference type="EMBL" id="GBP82099.1"/>
    </source>
</evidence>
<organism evidence="2 3">
    <name type="scientific">Eumeta variegata</name>
    <name type="common">Bagworm moth</name>
    <name type="synonym">Eumeta japonica</name>
    <dbReference type="NCBI Taxonomy" id="151549"/>
    <lineage>
        <taxon>Eukaryota</taxon>
        <taxon>Metazoa</taxon>
        <taxon>Ecdysozoa</taxon>
        <taxon>Arthropoda</taxon>
        <taxon>Hexapoda</taxon>
        <taxon>Insecta</taxon>
        <taxon>Pterygota</taxon>
        <taxon>Neoptera</taxon>
        <taxon>Endopterygota</taxon>
        <taxon>Lepidoptera</taxon>
        <taxon>Glossata</taxon>
        <taxon>Ditrysia</taxon>
        <taxon>Tineoidea</taxon>
        <taxon>Psychidae</taxon>
        <taxon>Oiketicinae</taxon>
        <taxon>Eumeta</taxon>
    </lineage>
</organism>
<keyword evidence="1" id="KW-0812">Transmembrane</keyword>
<sequence length="112" mass="12258">MENLDDPEKLRRSLTLRISVFVVTGLLHPAAGAVAGMSLWTKPGHLVKRDTALLCHSFMVTIRLPSGDRQLTPSPRWEIRIPGLVGADILSLVGCSVVLGCVARFRDLSLRD</sequence>
<comment type="caution">
    <text evidence="2">The sequence shown here is derived from an EMBL/GenBank/DDBJ whole genome shotgun (WGS) entry which is preliminary data.</text>
</comment>
<reference evidence="2 3" key="1">
    <citation type="journal article" date="2019" name="Commun. Biol.">
        <title>The bagworm genome reveals a unique fibroin gene that provides high tensile strength.</title>
        <authorList>
            <person name="Kono N."/>
            <person name="Nakamura H."/>
            <person name="Ohtoshi R."/>
            <person name="Tomita M."/>
            <person name="Numata K."/>
            <person name="Arakawa K."/>
        </authorList>
    </citation>
    <scope>NUCLEOTIDE SEQUENCE [LARGE SCALE GENOMIC DNA]</scope>
</reference>
<evidence type="ECO:0000256" key="1">
    <source>
        <dbReference type="SAM" id="Phobius"/>
    </source>
</evidence>
<protein>
    <submittedName>
        <fullName evidence="2">Uncharacterized protein</fullName>
    </submittedName>
</protein>
<gene>
    <name evidence="2" type="ORF">EVAR_89438_1</name>
</gene>